<gene>
    <name evidence="5" type="primary">lepB</name>
    <name evidence="5" type="ORF">JZO69_12425</name>
</gene>
<protein>
    <recommendedName>
        <fullName evidence="3">Signal peptidase I</fullName>
        <ecNumber evidence="3">3.4.21.89</ecNumber>
    </recommendedName>
</protein>
<dbReference type="CDD" id="cd06530">
    <property type="entry name" value="S26_SPase_I"/>
    <property type="match status" value="1"/>
</dbReference>
<dbReference type="Gene3D" id="2.10.109.10">
    <property type="entry name" value="Umud Fragment, subunit A"/>
    <property type="match status" value="1"/>
</dbReference>
<evidence type="ECO:0000256" key="2">
    <source>
        <dbReference type="ARBA" id="ARBA00009370"/>
    </source>
</evidence>
<name>A0ABS3H2A1_9ENTE</name>
<comment type="subcellular location">
    <subcellularLocation>
        <location evidence="1">Cell membrane</location>
        <topology evidence="1">Single-pass type II membrane protein</topology>
    </subcellularLocation>
    <subcellularLocation>
        <location evidence="3">Membrane</location>
        <topology evidence="3">Single-pass type II membrane protein</topology>
    </subcellularLocation>
</comment>
<evidence type="ECO:0000313" key="6">
    <source>
        <dbReference type="Proteomes" id="UP000664632"/>
    </source>
</evidence>
<feature type="transmembrane region" description="Helical" evidence="3">
    <location>
        <begin position="20"/>
        <end position="41"/>
    </location>
</feature>
<accession>A0ABS3H2A1</accession>
<keyword evidence="3" id="KW-0645">Protease</keyword>
<comment type="catalytic activity">
    <reaction evidence="3">
        <text>Cleavage of hydrophobic, N-terminal signal or leader sequences from secreted and periplasmic proteins.</text>
        <dbReference type="EC" id="3.4.21.89"/>
    </reaction>
</comment>
<dbReference type="NCBIfam" id="TIGR02227">
    <property type="entry name" value="sigpep_I_bact"/>
    <property type="match status" value="1"/>
</dbReference>
<dbReference type="SUPFAM" id="SSF51306">
    <property type="entry name" value="LexA/Signal peptidase"/>
    <property type="match status" value="1"/>
</dbReference>
<evidence type="ECO:0000313" key="5">
    <source>
        <dbReference type="EMBL" id="MBO0441170.1"/>
    </source>
</evidence>
<keyword evidence="3" id="KW-0472">Membrane</keyword>
<keyword evidence="6" id="KW-1185">Reference proteome</keyword>
<proteinExistence type="inferred from homology"/>
<reference evidence="5 6" key="1">
    <citation type="submission" date="2021-03" db="EMBL/GenBank/DDBJ databases">
        <title>Enterococcal diversity collection.</title>
        <authorList>
            <person name="Gilmore M.S."/>
            <person name="Schwartzman J."/>
            <person name="Van Tyne D."/>
            <person name="Martin M."/>
            <person name="Earl A.M."/>
            <person name="Manson A.L."/>
            <person name="Straub T."/>
            <person name="Salamzade R."/>
            <person name="Saavedra J."/>
            <person name="Lebreton F."/>
            <person name="Prichula J."/>
            <person name="Schaufler K."/>
            <person name="Gaca A."/>
            <person name="Sgardioli B."/>
            <person name="Wagenaar J."/>
            <person name="Strong T."/>
        </authorList>
    </citation>
    <scope>NUCLEOTIDE SEQUENCE [LARGE SCALE GENOMIC DNA]</scope>
    <source>
        <strain evidence="5 6">DIV0869a</strain>
    </source>
</reference>
<keyword evidence="3" id="KW-1133">Transmembrane helix</keyword>
<sequence>MQSSKKRRKQQFKKIGLEIVGAALIASLVIWLFSFFIFAIVKVEGYAMLPNLDENEQVFVNKLKKPKRFQLIYIRTPDGKSNTIRRIIGLPNETLRYKEDQLWINNEMKPESFIEKEKATLNTEKPTYTEDFDLRELIGVDRIPKEKYVVLGDNRPYATDSRTYGVVDEKEIVGVVTTRLWPVHRIGDLGI</sequence>
<feature type="domain" description="Peptidase S26" evidence="4">
    <location>
        <begin position="18"/>
        <end position="181"/>
    </location>
</feature>
<dbReference type="InterPro" id="IPR019533">
    <property type="entry name" value="Peptidase_S26"/>
</dbReference>
<comment type="caution">
    <text evidence="5">The sequence shown here is derived from an EMBL/GenBank/DDBJ whole genome shotgun (WGS) entry which is preliminary data.</text>
</comment>
<evidence type="ECO:0000256" key="1">
    <source>
        <dbReference type="ARBA" id="ARBA00004401"/>
    </source>
</evidence>
<organism evidence="5 6">
    <name type="scientific">Candidatus Enterococcus ikei</name>
    <dbReference type="NCBI Taxonomy" id="2815326"/>
    <lineage>
        <taxon>Bacteria</taxon>
        <taxon>Bacillati</taxon>
        <taxon>Bacillota</taxon>
        <taxon>Bacilli</taxon>
        <taxon>Lactobacillales</taxon>
        <taxon>Enterococcaceae</taxon>
        <taxon>Enterococcus</taxon>
    </lineage>
</organism>
<keyword evidence="3" id="KW-0812">Transmembrane</keyword>
<keyword evidence="3 5" id="KW-0378">Hydrolase</keyword>
<dbReference type="InterPro" id="IPR000223">
    <property type="entry name" value="Pept_S26A_signal_pept_1"/>
</dbReference>
<dbReference type="GO" id="GO:0009003">
    <property type="term" value="F:signal peptidase activity"/>
    <property type="evidence" value="ECO:0007669"/>
    <property type="project" value="UniProtKB-EC"/>
</dbReference>
<evidence type="ECO:0000259" key="4">
    <source>
        <dbReference type="Pfam" id="PF10502"/>
    </source>
</evidence>
<dbReference type="PANTHER" id="PTHR43390:SF1">
    <property type="entry name" value="CHLOROPLAST PROCESSING PEPTIDASE"/>
    <property type="match status" value="1"/>
</dbReference>
<dbReference type="Proteomes" id="UP000664632">
    <property type="component" value="Unassembled WGS sequence"/>
</dbReference>
<evidence type="ECO:0000256" key="3">
    <source>
        <dbReference type="RuleBase" id="RU362042"/>
    </source>
</evidence>
<comment type="similarity">
    <text evidence="2 3">Belongs to the peptidase S26 family.</text>
</comment>
<dbReference type="EC" id="3.4.21.89" evidence="3"/>
<dbReference type="PRINTS" id="PR00727">
    <property type="entry name" value="LEADERPTASE"/>
</dbReference>
<dbReference type="EMBL" id="JAFLWD010000032">
    <property type="protein sequence ID" value="MBO0441170.1"/>
    <property type="molecule type" value="Genomic_DNA"/>
</dbReference>
<dbReference type="InterPro" id="IPR036286">
    <property type="entry name" value="LexA/Signal_pep-like_sf"/>
</dbReference>
<dbReference type="PANTHER" id="PTHR43390">
    <property type="entry name" value="SIGNAL PEPTIDASE I"/>
    <property type="match status" value="1"/>
</dbReference>
<dbReference type="Pfam" id="PF10502">
    <property type="entry name" value="Peptidase_S26"/>
    <property type="match status" value="1"/>
</dbReference>